<comment type="caution">
    <text evidence="2">The sequence shown here is derived from an EMBL/GenBank/DDBJ whole genome shotgun (WGS) entry which is preliminary data.</text>
</comment>
<keyword evidence="3" id="KW-1185">Reference proteome</keyword>
<feature type="compositionally biased region" description="Polar residues" evidence="1">
    <location>
        <begin position="132"/>
        <end position="145"/>
    </location>
</feature>
<dbReference type="EMBL" id="JXTB01000245">
    <property type="protein sequence ID" value="PON50459.1"/>
    <property type="molecule type" value="Genomic_DNA"/>
</dbReference>
<reference evidence="3" key="1">
    <citation type="submission" date="2016-06" db="EMBL/GenBank/DDBJ databases">
        <title>Parallel loss of symbiosis genes in relatives of nitrogen-fixing non-legume Parasponia.</title>
        <authorList>
            <person name="Van Velzen R."/>
            <person name="Holmer R."/>
            <person name="Bu F."/>
            <person name="Rutten L."/>
            <person name="Van Zeijl A."/>
            <person name="Liu W."/>
            <person name="Santuari L."/>
            <person name="Cao Q."/>
            <person name="Sharma T."/>
            <person name="Shen D."/>
            <person name="Roswanjaya Y."/>
            <person name="Wardhani T."/>
            <person name="Kalhor M.S."/>
            <person name="Jansen J."/>
            <person name="Van den Hoogen J."/>
            <person name="Gungor B."/>
            <person name="Hartog M."/>
            <person name="Hontelez J."/>
            <person name="Verver J."/>
            <person name="Yang W.-C."/>
            <person name="Schijlen E."/>
            <person name="Repin R."/>
            <person name="Schilthuizen M."/>
            <person name="Schranz E."/>
            <person name="Heidstra R."/>
            <person name="Miyata K."/>
            <person name="Fedorova E."/>
            <person name="Kohlen W."/>
            <person name="Bisseling T."/>
            <person name="Smit S."/>
            <person name="Geurts R."/>
        </authorList>
    </citation>
    <scope>NUCLEOTIDE SEQUENCE [LARGE SCALE GENOMIC DNA]</scope>
    <source>
        <strain evidence="3">cv. WU1-14</strain>
    </source>
</reference>
<feature type="region of interest" description="Disordered" evidence="1">
    <location>
        <begin position="132"/>
        <end position="160"/>
    </location>
</feature>
<evidence type="ECO:0000313" key="3">
    <source>
        <dbReference type="Proteomes" id="UP000237105"/>
    </source>
</evidence>
<name>A0A2P5BNT8_PARAD</name>
<dbReference type="Proteomes" id="UP000237105">
    <property type="component" value="Unassembled WGS sequence"/>
</dbReference>
<evidence type="ECO:0000313" key="2">
    <source>
        <dbReference type="EMBL" id="PON50459.1"/>
    </source>
</evidence>
<accession>A0A2P5BNT8</accession>
<protein>
    <submittedName>
        <fullName evidence="2">Uncharacterized protein</fullName>
    </submittedName>
</protein>
<evidence type="ECO:0000256" key="1">
    <source>
        <dbReference type="SAM" id="MobiDB-lite"/>
    </source>
</evidence>
<dbReference type="AlphaFoldDB" id="A0A2P5BNT8"/>
<sequence length="160" mass="17413">MVDASANGALLAKSYNDAYKILERMANNNYQWPTERVAAGRLVAGIHDVDAVTALTAQVSSLSNILKSMNMAAGATVDQSAAISCVYCDEGHSFDSSPSNPASVYYVGNYNKNNNPFSNTYNQGWRHHPNFSWSNQGATSDTTPNRPAYPPGFQHHLPQQ</sequence>
<organism evidence="2 3">
    <name type="scientific">Parasponia andersonii</name>
    <name type="common">Sponia andersonii</name>
    <dbReference type="NCBI Taxonomy" id="3476"/>
    <lineage>
        <taxon>Eukaryota</taxon>
        <taxon>Viridiplantae</taxon>
        <taxon>Streptophyta</taxon>
        <taxon>Embryophyta</taxon>
        <taxon>Tracheophyta</taxon>
        <taxon>Spermatophyta</taxon>
        <taxon>Magnoliopsida</taxon>
        <taxon>eudicotyledons</taxon>
        <taxon>Gunneridae</taxon>
        <taxon>Pentapetalae</taxon>
        <taxon>rosids</taxon>
        <taxon>fabids</taxon>
        <taxon>Rosales</taxon>
        <taxon>Cannabaceae</taxon>
        <taxon>Parasponia</taxon>
    </lineage>
</organism>
<dbReference type="OrthoDB" id="1002461at2759"/>
<gene>
    <name evidence="2" type="ORF">PanWU01x14_223240</name>
</gene>
<proteinExistence type="predicted"/>